<organism evidence="1 2">
    <name type="scientific">Cytophaga hutchinsonii (strain ATCC 33406 / DSM 1761 / CIP 103989 / NBRC 15051 / NCIMB 9469 / D465)</name>
    <dbReference type="NCBI Taxonomy" id="269798"/>
    <lineage>
        <taxon>Bacteria</taxon>
        <taxon>Pseudomonadati</taxon>
        <taxon>Bacteroidota</taxon>
        <taxon>Cytophagia</taxon>
        <taxon>Cytophagales</taxon>
        <taxon>Cytophagaceae</taxon>
        <taxon>Cytophaga</taxon>
    </lineage>
</organism>
<dbReference type="AlphaFoldDB" id="A0A6N4SN62"/>
<protein>
    <submittedName>
        <fullName evidence="1">Uncharacterized protein</fullName>
    </submittedName>
</protein>
<name>A0A6N4SN62_CYTH3</name>
<dbReference type="EMBL" id="CP000383">
    <property type="protein sequence ID" value="ABG57725.1"/>
    <property type="molecule type" value="Genomic_DNA"/>
</dbReference>
<sequence length="117" mass="12890">MKKTIMFSIVSLLFLTISTTALMSFKSVSNENVFIVVRTLEAVNLIIQSKITVSDGTTILKTIPLNPMRSKNENENIIKIVIGLNELKNKGYTLVSSNGGGGNSDGFVIMNYIFEKK</sequence>
<gene>
    <name evidence="1" type="ordered locus">CHU_0436</name>
</gene>
<dbReference type="RefSeq" id="WP_011583841.1">
    <property type="nucleotide sequence ID" value="NC_008255.1"/>
</dbReference>
<keyword evidence="2" id="KW-1185">Reference proteome</keyword>
<accession>A0A6N4SN62</accession>
<reference evidence="1 2" key="1">
    <citation type="journal article" date="2007" name="Appl. Environ. Microbiol.">
        <title>Genome sequence of the cellulolytic gliding bacterium Cytophaga hutchinsonii.</title>
        <authorList>
            <person name="Xie G."/>
            <person name="Bruce D.C."/>
            <person name="Challacombe J.F."/>
            <person name="Chertkov O."/>
            <person name="Detter J.C."/>
            <person name="Gilna P."/>
            <person name="Han C.S."/>
            <person name="Lucas S."/>
            <person name="Misra M."/>
            <person name="Myers G.L."/>
            <person name="Richardson P."/>
            <person name="Tapia R."/>
            <person name="Thayer N."/>
            <person name="Thompson L.S."/>
            <person name="Brettin T.S."/>
            <person name="Henrissat B."/>
            <person name="Wilson D.B."/>
            <person name="McBride M.J."/>
        </authorList>
    </citation>
    <scope>NUCLEOTIDE SEQUENCE [LARGE SCALE GENOMIC DNA]</scope>
    <source>
        <strain evidence="2">ATCC 33406 / DSM 1761 / CIP 103989 / NBRC 15051 / NCIMB 9469 / D465</strain>
    </source>
</reference>
<dbReference type="Proteomes" id="UP000001822">
    <property type="component" value="Chromosome"/>
</dbReference>
<proteinExistence type="predicted"/>
<evidence type="ECO:0000313" key="2">
    <source>
        <dbReference type="Proteomes" id="UP000001822"/>
    </source>
</evidence>
<dbReference type="KEGG" id="chu:CHU_0436"/>
<evidence type="ECO:0000313" key="1">
    <source>
        <dbReference type="EMBL" id="ABG57725.1"/>
    </source>
</evidence>